<dbReference type="Pfam" id="PF00028">
    <property type="entry name" value="Cadherin"/>
    <property type="match status" value="5"/>
</dbReference>
<keyword evidence="14" id="KW-1185">Reference proteome</keyword>
<feature type="domain" description="Cadherin" evidence="12">
    <location>
        <begin position="460"/>
        <end position="569"/>
    </location>
</feature>
<dbReference type="GO" id="GO:0009653">
    <property type="term" value="P:anatomical structure morphogenesis"/>
    <property type="evidence" value="ECO:0007669"/>
    <property type="project" value="UniProtKB-ARBA"/>
</dbReference>
<evidence type="ECO:0000256" key="1">
    <source>
        <dbReference type="ARBA" id="ARBA00004167"/>
    </source>
</evidence>
<feature type="domain" description="Cadherin" evidence="12">
    <location>
        <begin position="355"/>
        <end position="459"/>
    </location>
</feature>
<dbReference type="OMA" id="ITAMDHG"/>
<dbReference type="Pfam" id="PF16492">
    <property type="entry name" value="Cadherin_C_2"/>
    <property type="match status" value="1"/>
</dbReference>
<dbReference type="SMART" id="SM00112">
    <property type="entry name" value="CA"/>
    <property type="match status" value="5"/>
</dbReference>
<dbReference type="AlphaFoldDB" id="A0A8C5BH91"/>
<accession>A0A8C5BH91</accession>
<organism evidence="13 14">
    <name type="scientific">Gadus morhua</name>
    <name type="common">Atlantic cod</name>
    <dbReference type="NCBI Taxonomy" id="8049"/>
    <lineage>
        <taxon>Eukaryota</taxon>
        <taxon>Metazoa</taxon>
        <taxon>Chordata</taxon>
        <taxon>Craniata</taxon>
        <taxon>Vertebrata</taxon>
        <taxon>Euteleostomi</taxon>
        <taxon>Actinopterygii</taxon>
        <taxon>Neopterygii</taxon>
        <taxon>Teleostei</taxon>
        <taxon>Neoteleostei</taxon>
        <taxon>Acanthomorphata</taxon>
        <taxon>Zeiogadaria</taxon>
        <taxon>Gadariae</taxon>
        <taxon>Gadiformes</taxon>
        <taxon>Gadoidei</taxon>
        <taxon>Gadidae</taxon>
        <taxon>Gadus</taxon>
    </lineage>
</organism>
<evidence type="ECO:0000256" key="4">
    <source>
        <dbReference type="ARBA" id="ARBA00022837"/>
    </source>
</evidence>
<evidence type="ECO:0000256" key="7">
    <source>
        <dbReference type="ARBA" id="ARBA00023136"/>
    </source>
</evidence>
<keyword evidence="7 11" id="KW-0472">Membrane</keyword>
<dbReference type="PRINTS" id="PR00205">
    <property type="entry name" value="CADHERIN"/>
</dbReference>
<evidence type="ECO:0000259" key="12">
    <source>
        <dbReference type="PROSITE" id="PS50268"/>
    </source>
</evidence>
<dbReference type="InterPro" id="IPR013164">
    <property type="entry name" value="Cadherin_N"/>
</dbReference>
<dbReference type="InterPro" id="IPR050174">
    <property type="entry name" value="Protocadherin/Cadherin-CA"/>
</dbReference>
<evidence type="ECO:0000256" key="6">
    <source>
        <dbReference type="ARBA" id="ARBA00022989"/>
    </source>
</evidence>
<dbReference type="InterPro" id="IPR002126">
    <property type="entry name" value="Cadherin-like_dom"/>
</dbReference>
<dbReference type="PANTHER" id="PTHR24028:SF296">
    <property type="entry name" value="PROTOCADHERIN 1 GAMMA 11 PRECURSOR-RELATED"/>
    <property type="match status" value="1"/>
</dbReference>
<dbReference type="GO" id="GO:0007156">
    <property type="term" value="P:homophilic cell adhesion via plasma membrane adhesion molecules"/>
    <property type="evidence" value="ECO:0007669"/>
    <property type="project" value="InterPro"/>
</dbReference>
<dbReference type="InterPro" id="IPR020894">
    <property type="entry name" value="Cadherin_CS"/>
</dbReference>
<evidence type="ECO:0000313" key="14">
    <source>
        <dbReference type="Proteomes" id="UP000694546"/>
    </source>
</evidence>
<feature type="domain" description="Cadherin" evidence="12">
    <location>
        <begin position="584"/>
        <end position="681"/>
    </location>
</feature>
<keyword evidence="2 11" id="KW-0812">Transmembrane</keyword>
<keyword evidence="8" id="KW-0325">Glycoprotein</keyword>
<evidence type="ECO:0000256" key="10">
    <source>
        <dbReference type="SAM" id="MobiDB-lite"/>
    </source>
</evidence>
<dbReference type="GO" id="GO:0005509">
    <property type="term" value="F:calcium ion binding"/>
    <property type="evidence" value="ECO:0007669"/>
    <property type="project" value="UniProtKB-UniRule"/>
</dbReference>
<keyword evidence="3" id="KW-0677">Repeat</keyword>
<evidence type="ECO:0000256" key="2">
    <source>
        <dbReference type="ARBA" id="ARBA00022692"/>
    </source>
</evidence>
<reference evidence="13" key="1">
    <citation type="submission" date="2025-08" db="UniProtKB">
        <authorList>
            <consortium name="Ensembl"/>
        </authorList>
    </citation>
    <scope>IDENTIFICATION</scope>
</reference>
<feature type="domain" description="Cadherin" evidence="12">
    <location>
        <begin position="141"/>
        <end position="249"/>
    </location>
</feature>
<evidence type="ECO:0000256" key="5">
    <source>
        <dbReference type="ARBA" id="ARBA00022889"/>
    </source>
</evidence>
<comment type="subcellular location">
    <subcellularLocation>
        <location evidence="1">Membrane</location>
        <topology evidence="1">Single-pass membrane protein</topology>
    </subcellularLocation>
</comment>
<dbReference type="Pfam" id="PF08266">
    <property type="entry name" value="Cadherin_2"/>
    <property type="match status" value="1"/>
</dbReference>
<feature type="domain" description="Cadherin" evidence="12">
    <location>
        <begin position="250"/>
        <end position="354"/>
    </location>
</feature>
<name>A0A8C5BH91_GADMO</name>
<keyword evidence="4 9" id="KW-0106">Calcium</keyword>
<dbReference type="SUPFAM" id="SSF49313">
    <property type="entry name" value="Cadherin-like"/>
    <property type="match status" value="6"/>
</dbReference>
<feature type="transmembrane region" description="Helical" evidence="11">
    <location>
        <begin position="12"/>
        <end position="33"/>
    </location>
</feature>
<dbReference type="PANTHER" id="PTHR24028">
    <property type="entry name" value="CADHERIN-87A"/>
    <property type="match status" value="1"/>
</dbReference>
<keyword evidence="6 11" id="KW-1133">Transmembrane helix</keyword>
<dbReference type="Gene3D" id="2.60.40.60">
    <property type="entry name" value="Cadherins"/>
    <property type="match status" value="6"/>
</dbReference>
<feature type="domain" description="Cadherin" evidence="12">
    <location>
        <begin position="84"/>
        <end position="140"/>
    </location>
</feature>
<dbReference type="PROSITE" id="PS00232">
    <property type="entry name" value="CADHERIN_1"/>
    <property type="match status" value="3"/>
</dbReference>
<sequence>EYALYKREQLICYIQIITKIWIAFLYFVIFLNVSSCQIRYSIPEEMKKGSLIGNVAQDLGLDLKRLRSGRARILTGESPQYADLKTDKGILVVNERMDREQLCGDVTPCSFSFEIILENPIELHRVIIEVLDINDHPPTFKNRDVRLEISESAIVGSRFSLESADDPDVGPNSLQNYMLTKNEHFLLKQHSNADGSKFAEMILQKSLDREINPNLSLKLIAVDGGNPQRSGTVNIEITVLDANDNAPVFNQSVYRATVIENAPIGTYITTVNASDADAGSNGFVTYYFTNLKGGLGDLFNIDSGSGKISVTGKIDFEKDRKYEIRVGAKDQGGLDDTSKVIIEVIDINDNAPVINVMSFSSPVSEDAPPGTTIAVINVKDSDSQKNGKITCSIDSNLPFKIQSSLTNYYNLLSDVVFDRETTSEYNITITATDLGSPPLSSATTLRLVISDVNDNAPIFTKKSYSAHVVENNEPGVSIFTVSARDADWNQNARVSYLLEDTQVSGSPASTHVSINSETGVLYAARSFDYEQIKALQLVVKAQDGGSPPLSSNVSVRILIQDQNDNAPQVLYPVQTGGSLVAEMVPRSVDVGYLVTKVVAVDMDSGQNAWLSYKIQKATDRALFEVGLQNGEIRTNRQVTDKDAVKQRLTVIVEDNGQPSRSATVIVNVAVADSFPEVLSEFTDFTHDKEYNGNLTFYLVLALAVVSFLFITCLVVIISVKIYRWRQSRILYHSSLPVIPYYPPRYSDTLGTGTLQHVYNYEVCRTTDSRKSDCKVGNAGSQNVLIMDPSSTGTMQRIQSEKSILDEPDSPLERRTEPQRRIQGGALRRQSRLESRLVVYSEFESN</sequence>
<evidence type="ECO:0000313" key="13">
    <source>
        <dbReference type="Ensembl" id="ENSGMOP00000046240.1"/>
    </source>
</evidence>
<protein>
    <recommendedName>
        <fullName evidence="12">Cadherin domain-containing protein</fullName>
    </recommendedName>
</protein>
<keyword evidence="5" id="KW-0130">Cell adhesion</keyword>
<feature type="compositionally biased region" description="Basic and acidic residues" evidence="10">
    <location>
        <begin position="798"/>
        <end position="819"/>
    </location>
</feature>
<dbReference type="GO" id="GO:0005886">
    <property type="term" value="C:plasma membrane"/>
    <property type="evidence" value="ECO:0007669"/>
    <property type="project" value="UniProtKB-SubCell"/>
</dbReference>
<dbReference type="GeneTree" id="ENSGT00940000165759"/>
<evidence type="ECO:0000256" key="9">
    <source>
        <dbReference type="PROSITE-ProRule" id="PRU00043"/>
    </source>
</evidence>
<evidence type="ECO:0000256" key="8">
    <source>
        <dbReference type="ARBA" id="ARBA00023180"/>
    </source>
</evidence>
<dbReference type="Ensembl" id="ENSGMOT00000064521.1">
    <property type="protein sequence ID" value="ENSGMOP00000046240.1"/>
    <property type="gene ID" value="ENSGMOG00000032642.1"/>
</dbReference>
<dbReference type="Proteomes" id="UP000694546">
    <property type="component" value="Chromosome 10"/>
</dbReference>
<evidence type="ECO:0000256" key="3">
    <source>
        <dbReference type="ARBA" id="ARBA00022737"/>
    </source>
</evidence>
<dbReference type="CDD" id="cd11304">
    <property type="entry name" value="Cadherin_repeat"/>
    <property type="match status" value="6"/>
</dbReference>
<reference evidence="13" key="2">
    <citation type="submission" date="2025-09" db="UniProtKB">
        <authorList>
            <consortium name="Ensembl"/>
        </authorList>
    </citation>
    <scope>IDENTIFICATION</scope>
</reference>
<dbReference type="PROSITE" id="PS50268">
    <property type="entry name" value="CADHERIN_2"/>
    <property type="match status" value="6"/>
</dbReference>
<dbReference type="InterPro" id="IPR032455">
    <property type="entry name" value="Cadherin_C"/>
</dbReference>
<proteinExistence type="predicted"/>
<feature type="region of interest" description="Disordered" evidence="10">
    <location>
        <begin position="791"/>
        <end position="828"/>
    </location>
</feature>
<feature type="transmembrane region" description="Helical" evidence="11">
    <location>
        <begin position="694"/>
        <end position="719"/>
    </location>
</feature>
<evidence type="ECO:0000256" key="11">
    <source>
        <dbReference type="SAM" id="Phobius"/>
    </source>
</evidence>
<dbReference type="InterPro" id="IPR015919">
    <property type="entry name" value="Cadherin-like_sf"/>
</dbReference>